<dbReference type="Gramene" id="KFK22147">
    <property type="protein sequence ID" value="KFK22147"/>
    <property type="gene ID" value="AALP_AAs74022U000100"/>
</dbReference>
<gene>
    <name evidence="1" type="ORF">AALP_AAs74022U000100</name>
</gene>
<evidence type="ECO:0000313" key="2">
    <source>
        <dbReference type="Proteomes" id="UP000029120"/>
    </source>
</evidence>
<protein>
    <submittedName>
        <fullName evidence="1">Uncharacterized protein</fullName>
    </submittedName>
</protein>
<name>A0A087FWZ5_ARAAL</name>
<organism evidence="1 2">
    <name type="scientific">Arabis alpina</name>
    <name type="common">Alpine rock-cress</name>
    <dbReference type="NCBI Taxonomy" id="50452"/>
    <lineage>
        <taxon>Eukaryota</taxon>
        <taxon>Viridiplantae</taxon>
        <taxon>Streptophyta</taxon>
        <taxon>Embryophyta</taxon>
        <taxon>Tracheophyta</taxon>
        <taxon>Spermatophyta</taxon>
        <taxon>Magnoliopsida</taxon>
        <taxon>eudicotyledons</taxon>
        <taxon>Gunneridae</taxon>
        <taxon>Pentapetalae</taxon>
        <taxon>rosids</taxon>
        <taxon>malvids</taxon>
        <taxon>Brassicales</taxon>
        <taxon>Brassicaceae</taxon>
        <taxon>Arabideae</taxon>
        <taxon>Arabis</taxon>
    </lineage>
</organism>
<dbReference type="Proteomes" id="UP000029120">
    <property type="component" value="Unassembled WGS sequence"/>
</dbReference>
<keyword evidence="2" id="KW-1185">Reference proteome</keyword>
<reference evidence="2" key="1">
    <citation type="journal article" date="2015" name="Nat. Plants">
        <title>Genome expansion of Arabis alpina linked with retrotransposition and reduced symmetric DNA methylation.</title>
        <authorList>
            <person name="Willing E.M."/>
            <person name="Rawat V."/>
            <person name="Mandakova T."/>
            <person name="Maumus F."/>
            <person name="James G.V."/>
            <person name="Nordstroem K.J."/>
            <person name="Becker C."/>
            <person name="Warthmann N."/>
            <person name="Chica C."/>
            <person name="Szarzynska B."/>
            <person name="Zytnicki M."/>
            <person name="Albani M.C."/>
            <person name="Kiefer C."/>
            <person name="Bergonzi S."/>
            <person name="Castaings L."/>
            <person name="Mateos J.L."/>
            <person name="Berns M.C."/>
            <person name="Bujdoso N."/>
            <person name="Piofczyk T."/>
            <person name="de Lorenzo L."/>
            <person name="Barrero-Sicilia C."/>
            <person name="Mateos I."/>
            <person name="Piednoel M."/>
            <person name="Hagmann J."/>
            <person name="Chen-Min-Tao R."/>
            <person name="Iglesias-Fernandez R."/>
            <person name="Schuster S.C."/>
            <person name="Alonso-Blanco C."/>
            <person name="Roudier F."/>
            <person name="Carbonero P."/>
            <person name="Paz-Ares J."/>
            <person name="Davis S.J."/>
            <person name="Pecinka A."/>
            <person name="Quesneville H."/>
            <person name="Colot V."/>
            <person name="Lysak M.A."/>
            <person name="Weigel D."/>
            <person name="Coupland G."/>
            <person name="Schneeberger K."/>
        </authorList>
    </citation>
    <scope>NUCLEOTIDE SEQUENCE [LARGE SCALE GENOMIC DNA]</scope>
    <source>
        <strain evidence="2">cv. Pajares</strain>
    </source>
</reference>
<sequence length="71" mass="7951">MFTSSADENPRLSIQRRSRHRWISVVPAEQASTPSASSTRALLPTLCHRSDEIPAEFYVAQIQGSRRALDP</sequence>
<dbReference type="EMBL" id="KL992051">
    <property type="protein sequence ID" value="KFK22147.1"/>
    <property type="molecule type" value="Genomic_DNA"/>
</dbReference>
<proteinExistence type="predicted"/>
<accession>A0A087FWZ5</accession>
<dbReference type="AlphaFoldDB" id="A0A087FWZ5"/>
<evidence type="ECO:0000313" key="1">
    <source>
        <dbReference type="EMBL" id="KFK22147.1"/>
    </source>
</evidence>